<dbReference type="Gene3D" id="3.40.50.720">
    <property type="entry name" value="NAD(P)-binding Rossmann-like Domain"/>
    <property type="match status" value="2"/>
</dbReference>
<reference evidence="7 8" key="1">
    <citation type="journal article" date="2015" name="Genome Biol. Evol.">
        <title>The genome of winter moth (Operophtera brumata) provides a genomic perspective on sexual dimorphism and phenology.</title>
        <authorList>
            <person name="Derks M.F."/>
            <person name="Smit S."/>
            <person name="Salis L."/>
            <person name="Schijlen E."/>
            <person name="Bossers A."/>
            <person name="Mateman C."/>
            <person name="Pijl A.S."/>
            <person name="de Ridder D."/>
            <person name="Groenen M.A."/>
            <person name="Visser M.E."/>
            <person name="Megens H.J."/>
        </authorList>
    </citation>
    <scope>NUCLEOTIDE SEQUENCE [LARGE SCALE GENOMIC DNA]</scope>
    <source>
        <strain evidence="7">WM2013NL</strain>
        <tissue evidence="7">Head and thorax</tissue>
    </source>
</reference>
<gene>
    <name evidence="7" type="ORF">OBRU01_01577</name>
</gene>
<keyword evidence="8" id="KW-1185">Reference proteome</keyword>
<comment type="pathway">
    <text evidence="5">Protein modification; protein neddylation.</text>
</comment>
<comment type="function">
    <text evidence="5">Catalytic subunit of the dimeric E1 enzyme, which activates NEDD8.</text>
</comment>
<dbReference type="InterPro" id="IPR045886">
    <property type="entry name" value="ThiF/MoeB/HesA"/>
</dbReference>
<evidence type="ECO:0000256" key="2">
    <source>
        <dbReference type="ARBA" id="ARBA00022786"/>
    </source>
</evidence>
<dbReference type="AlphaFoldDB" id="A0A0L7LTS4"/>
<dbReference type="STRING" id="104452.A0A0L7LTS4"/>
<proteinExistence type="inferred from homology"/>
<protein>
    <recommendedName>
        <fullName evidence="5">NEDD8-activating enzyme E1 catalytic subunit</fullName>
        <ecNumber evidence="5">6.2.1.64</ecNumber>
    </recommendedName>
</protein>
<dbReference type="EMBL" id="JTDY01000097">
    <property type="protein sequence ID" value="KOB78883.1"/>
    <property type="molecule type" value="Genomic_DNA"/>
</dbReference>
<dbReference type="EC" id="6.2.1.64" evidence="5"/>
<dbReference type="InterPro" id="IPR035985">
    <property type="entry name" value="Ubiquitin-activating_enz"/>
</dbReference>
<keyword evidence="3 5" id="KW-0067">ATP-binding</keyword>
<organism evidence="7 8">
    <name type="scientific">Operophtera brumata</name>
    <name type="common">Winter moth</name>
    <name type="synonym">Phalaena brumata</name>
    <dbReference type="NCBI Taxonomy" id="104452"/>
    <lineage>
        <taxon>Eukaryota</taxon>
        <taxon>Metazoa</taxon>
        <taxon>Ecdysozoa</taxon>
        <taxon>Arthropoda</taxon>
        <taxon>Hexapoda</taxon>
        <taxon>Insecta</taxon>
        <taxon>Pterygota</taxon>
        <taxon>Neoptera</taxon>
        <taxon>Endopterygota</taxon>
        <taxon>Lepidoptera</taxon>
        <taxon>Glossata</taxon>
        <taxon>Ditrysia</taxon>
        <taxon>Geometroidea</taxon>
        <taxon>Geometridae</taxon>
        <taxon>Larentiinae</taxon>
        <taxon>Operophtera</taxon>
    </lineage>
</organism>
<dbReference type="GO" id="GO:0045116">
    <property type="term" value="P:protein neddylation"/>
    <property type="evidence" value="ECO:0007669"/>
    <property type="project" value="UniProtKB-UniRule"/>
</dbReference>
<dbReference type="InterPro" id="IPR014929">
    <property type="entry name" value="E2-binding"/>
</dbReference>
<feature type="domain" description="E2 binding" evidence="6">
    <location>
        <begin position="262"/>
        <end position="350"/>
    </location>
</feature>
<evidence type="ECO:0000256" key="1">
    <source>
        <dbReference type="ARBA" id="ARBA00022741"/>
    </source>
</evidence>
<comment type="catalytic activity">
    <reaction evidence="5">
        <text>ATP + [NEDD8 protein] + [E1 NEDD8-activating enzyme]-L-cysteine = AMP + diphosphate + [E1 NEDD8-activating enzyme]-S-[NEDD8 protein]-yl-L-cysteine.</text>
        <dbReference type="EC" id="6.2.1.64"/>
    </reaction>
</comment>
<dbReference type="Pfam" id="PF08825">
    <property type="entry name" value="E2_bind"/>
    <property type="match status" value="1"/>
</dbReference>
<evidence type="ECO:0000256" key="5">
    <source>
        <dbReference type="RuleBase" id="RU368009"/>
    </source>
</evidence>
<feature type="active site" description="Glycyl thioester intermediate" evidence="4">
    <location>
        <position position="161"/>
    </location>
</feature>
<dbReference type="Gene3D" id="3.10.290.20">
    <property type="entry name" value="Ubiquitin-like 2 activating enzyme e1b. Chain: B, domain 3"/>
    <property type="match status" value="1"/>
</dbReference>
<dbReference type="GO" id="GO:0005524">
    <property type="term" value="F:ATP binding"/>
    <property type="evidence" value="ECO:0007669"/>
    <property type="project" value="UniProtKB-UniRule"/>
</dbReference>
<comment type="similarity">
    <text evidence="5">Belongs to the ubiquitin-activating E1 family. UBA3 subfamily.</text>
</comment>
<dbReference type="PANTHER" id="PTHR10953:SF6">
    <property type="entry name" value="NEDD8-ACTIVATING ENZYME E1 CATALYTIC SUBUNIT"/>
    <property type="match status" value="1"/>
</dbReference>
<dbReference type="PANTHER" id="PTHR10953">
    <property type="entry name" value="UBIQUITIN-ACTIVATING ENZYME E1"/>
    <property type="match status" value="1"/>
</dbReference>
<evidence type="ECO:0000256" key="4">
    <source>
        <dbReference type="PROSITE-ProRule" id="PRU10132"/>
    </source>
</evidence>
<evidence type="ECO:0000259" key="6">
    <source>
        <dbReference type="SMART" id="SM01181"/>
    </source>
</evidence>
<dbReference type="InterPro" id="IPR000594">
    <property type="entry name" value="ThiF_NAD_FAD-bd"/>
</dbReference>
<evidence type="ECO:0000313" key="7">
    <source>
        <dbReference type="EMBL" id="KOB78883.1"/>
    </source>
</evidence>
<dbReference type="InterPro" id="IPR033127">
    <property type="entry name" value="UBQ-activ_enz_E1_Cys_AS"/>
</dbReference>
<dbReference type="SUPFAM" id="SSF69572">
    <property type="entry name" value="Activating enzymes of the ubiquitin-like proteins"/>
    <property type="match status" value="1"/>
</dbReference>
<dbReference type="UniPathway" id="UPA00885"/>
<comment type="caution">
    <text evidence="7">The sequence shown here is derived from an EMBL/GenBank/DDBJ whole genome shotgun (WGS) entry which is preliminary data.</text>
</comment>
<dbReference type="GO" id="GO:0005634">
    <property type="term" value="C:nucleus"/>
    <property type="evidence" value="ECO:0007669"/>
    <property type="project" value="TreeGrafter"/>
</dbReference>
<keyword evidence="1 5" id="KW-0547">Nucleotide-binding</keyword>
<evidence type="ECO:0000313" key="8">
    <source>
        <dbReference type="Proteomes" id="UP000037510"/>
    </source>
</evidence>
<dbReference type="PROSITE" id="PS00865">
    <property type="entry name" value="UBIQUITIN_ACTIVAT_2"/>
    <property type="match status" value="1"/>
</dbReference>
<evidence type="ECO:0000256" key="3">
    <source>
        <dbReference type="ARBA" id="ARBA00022840"/>
    </source>
</evidence>
<name>A0A0L7LTS4_OPEBR</name>
<sequence>MPDDETFVSENQQKRWQNIRKVCERTGPFCHPDFEASPDIVEFIMDSCKVLIVGAGGLGCELLKDLALMGFKKIHVVDMDTIELSNLNRQFLFRKNDIGLSKAKCAVEFVNKRRGLLPSVPYRDGGTEGFKGNARVILPGMSPCIECTLDLYPPQKTFPLCTIANTPRAMFHLKMIDSCKPFFYKYNILTIPSLYIFETAMFVKDNPDIFLRLSDVFKLATSCCVNMNNYMVMNMADGVYSYTFSAEKRADCVACSNSTRVMEIDRDATLQTIYDKLCEDLGYMMKSPGITTVINGRNKTLYMSSIKSIEERTKDNLKKKVTELGLYNGADILVADITTPNTITIKLKFADSVDVEMSR</sequence>
<dbReference type="FunFam" id="3.10.290.20:FF:000001">
    <property type="entry name" value="NEDD8-activating enzyme E1 catalytic subunit, variant"/>
    <property type="match status" value="1"/>
</dbReference>
<dbReference type="Proteomes" id="UP000037510">
    <property type="component" value="Unassembled WGS sequence"/>
</dbReference>
<dbReference type="GO" id="GO:0019781">
    <property type="term" value="F:NEDD8 activating enzyme activity"/>
    <property type="evidence" value="ECO:0007669"/>
    <property type="project" value="UniProtKB-UniRule"/>
</dbReference>
<keyword evidence="2 5" id="KW-0833">Ubl conjugation pathway</keyword>
<dbReference type="SMART" id="SM01181">
    <property type="entry name" value="E2_bind"/>
    <property type="match status" value="1"/>
</dbReference>
<accession>A0A0L7LTS4</accession>
<keyword evidence="5" id="KW-0436">Ligase</keyword>
<dbReference type="Pfam" id="PF00899">
    <property type="entry name" value="ThiF"/>
    <property type="match status" value="1"/>
</dbReference>
<dbReference type="GO" id="GO:0005737">
    <property type="term" value="C:cytoplasm"/>
    <property type="evidence" value="ECO:0007669"/>
    <property type="project" value="TreeGrafter"/>
</dbReference>